<evidence type="ECO:0000259" key="1">
    <source>
        <dbReference type="Pfam" id="PF00004"/>
    </source>
</evidence>
<dbReference type="STRING" id="1798665.A2942_00910"/>
<name>A0A1G2DH62_9BACT</name>
<dbReference type="AlphaFoldDB" id="A0A1G2DH62"/>
<dbReference type="Proteomes" id="UP000178534">
    <property type="component" value="Unassembled WGS sequence"/>
</dbReference>
<proteinExistence type="predicted"/>
<organism evidence="2 3">
    <name type="scientific">Candidatus Lloydbacteria bacterium RIFCSPLOWO2_01_FULL_50_20</name>
    <dbReference type="NCBI Taxonomy" id="1798665"/>
    <lineage>
        <taxon>Bacteria</taxon>
        <taxon>Candidatus Lloydiibacteriota</taxon>
    </lineage>
</organism>
<accession>A0A1G2DH62</accession>
<comment type="caution">
    <text evidence="2">The sequence shown here is derived from an EMBL/GenBank/DDBJ whole genome shotgun (WGS) entry which is preliminary data.</text>
</comment>
<gene>
    <name evidence="2" type="ORF">A2942_00910</name>
</gene>
<evidence type="ECO:0000313" key="3">
    <source>
        <dbReference type="Proteomes" id="UP000178534"/>
    </source>
</evidence>
<dbReference type="GO" id="GO:0016887">
    <property type="term" value="F:ATP hydrolysis activity"/>
    <property type="evidence" value="ECO:0007669"/>
    <property type="project" value="InterPro"/>
</dbReference>
<dbReference type="SUPFAM" id="SSF52540">
    <property type="entry name" value="P-loop containing nucleoside triphosphate hydrolases"/>
    <property type="match status" value="1"/>
</dbReference>
<dbReference type="InterPro" id="IPR027417">
    <property type="entry name" value="P-loop_NTPase"/>
</dbReference>
<protein>
    <recommendedName>
        <fullName evidence="1">ATPase AAA-type core domain-containing protein</fullName>
    </recommendedName>
</protein>
<dbReference type="EMBL" id="MHLP01000024">
    <property type="protein sequence ID" value="OGZ12301.1"/>
    <property type="molecule type" value="Genomic_DNA"/>
</dbReference>
<dbReference type="Gene3D" id="3.40.50.300">
    <property type="entry name" value="P-loop containing nucleotide triphosphate hydrolases"/>
    <property type="match status" value="1"/>
</dbReference>
<dbReference type="Pfam" id="PF00004">
    <property type="entry name" value="AAA"/>
    <property type="match status" value="1"/>
</dbReference>
<dbReference type="InterPro" id="IPR003959">
    <property type="entry name" value="ATPase_AAA_core"/>
</dbReference>
<reference evidence="2 3" key="1">
    <citation type="journal article" date="2016" name="Nat. Commun.">
        <title>Thousands of microbial genomes shed light on interconnected biogeochemical processes in an aquifer system.</title>
        <authorList>
            <person name="Anantharaman K."/>
            <person name="Brown C.T."/>
            <person name="Hug L.A."/>
            <person name="Sharon I."/>
            <person name="Castelle C.J."/>
            <person name="Probst A.J."/>
            <person name="Thomas B.C."/>
            <person name="Singh A."/>
            <person name="Wilkins M.J."/>
            <person name="Karaoz U."/>
            <person name="Brodie E.L."/>
            <person name="Williams K.H."/>
            <person name="Hubbard S.S."/>
            <person name="Banfield J.F."/>
        </authorList>
    </citation>
    <scope>NUCLEOTIDE SEQUENCE [LARGE SCALE GENOMIC DNA]</scope>
</reference>
<sequence length="654" mass="74636">MQSANFVPITAKELGRWVEQATLYLAKVTWKDERKQRRASDNPGTATVSLMPTMGPASEDVSLITIARKESNDALLMTEAINSTVHTIRTGLTIALHVEHLYQKASGLDLLLKRNQTGEKLPASEQAQLNSMLATSAAIVIYVLASYVVWNLSSYMTEEVCSVEMEVEEPLVRFSNSTEALRSLLFYYGKDVHIEGTVNNDLEFVKFTLVYFRKVIDAVKLREKKLLHAEPFVQTKYKLDGYEFIVDGFEVFNDQSVISVEFNKVRAKEIVGNREAKHAALRAIHWMLCFNPETKRNPIVELGAFPFIRMGYGEPGTGKSMLVGYIATEAQELCEWRGIPFLFHPFPSNIISTYQGGSAERMTDWMRALRDPTKIIYAPIDDAENVFRDRGRQGASEGERGVISVFLPSTEGATAPRKGNTLIDVLTNRAGDIDSAVLSRITARFVINGAQTENDHLDQDYLDFQKYQAIDPKFVDLEPPAGYRYLDDQRAIGKLTELAEKYFEPREARIREIFDAVKRRYRPKQHHFFANLDRSVQEVFPGYTSRDKRNIYTAISGRIMDFDFPKEWFDDPKTFFHKSDEERLAMLVEQMKANMGTLTYADIRLEETLRYLDNMVRIADKDREAKIEALVKDAEIREEAGRRLAVRKTKKISA</sequence>
<evidence type="ECO:0000313" key="2">
    <source>
        <dbReference type="EMBL" id="OGZ12301.1"/>
    </source>
</evidence>
<dbReference type="GO" id="GO:0005524">
    <property type="term" value="F:ATP binding"/>
    <property type="evidence" value="ECO:0007669"/>
    <property type="project" value="InterPro"/>
</dbReference>
<feature type="domain" description="ATPase AAA-type core" evidence="1">
    <location>
        <begin position="312"/>
        <end position="446"/>
    </location>
</feature>